<comment type="caution">
    <text evidence="1">The sequence shown here is derived from an EMBL/GenBank/DDBJ whole genome shotgun (WGS) entry which is preliminary data.</text>
</comment>
<proteinExistence type="predicted"/>
<organism evidence="1 2">
    <name type="scientific">Meishania litoralis</name>
    <dbReference type="NCBI Taxonomy" id="3434685"/>
    <lineage>
        <taxon>Bacteria</taxon>
        <taxon>Pseudomonadati</taxon>
        <taxon>Bacteroidota</taxon>
        <taxon>Flavobacteriia</taxon>
        <taxon>Flavobacteriales</taxon>
        <taxon>Flavobacteriaceae</taxon>
        <taxon>Meishania</taxon>
    </lineage>
</organism>
<gene>
    <name evidence="1" type="ORF">ACEZ3G_09480</name>
</gene>
<dbReference type="Proteomes" id="UP001595191">
    <property type="component" value="Unassembled WGS sequence"/>
</dbReference>
<protein>
    <submittedName>
        <fullName evidence="1">Rossmann-like and DUF2520 domain-containing protein</fullName>
    </submittedName>
</protein>
<sequence>MIKIAIIGNGNVGSTLNKAFSKAKNVQLVGVINSRLDSFEIGQVRNTKKESLSVADSPDLYILAVSDDAIVEVSKKLKGTKSLVVHTSGSVAMKEMPVARKGVLYPLQTFSKESLLDLRNVPLCIETEKEEDFKILQDLATALSKEVYKISSKQRAKLHLAAVFVNNFVNHMYKIGSDICLNNDLSFSMLKPLISETAKKVEHLSPETAQTGPARRADTGTIEKHLDLLSDTAHKEIYSLMTRSIQKTYEKEL</sequence>
<keyword evidence="2" id="KW-1185">Reference proteome</keyword>
<name>A0ACC7LKF3_9FLAO</name>
<reference evidence="1" key="1">
    <citation type="submission" date="2024-09" db="EMBL/GenBank/DDBJ databases">
        <authorList>
            <person name="Liu J."/>
        </authorList>
    </citation>
    <scope>NUCLEOTIDE SEQUENCE</scope>
    <source>
        <strain evidence="1">NBU2967</strain>
    </source>
</reference>
<evidence type="ECO:0000313" key="1">
    <source>
        <dbReference type="EMBL" id="MFH6603706.1"/>
    </source>
</evidence>
<evidence type="ECO:0000313" key="2">
    <source>
        <dbReference type="Proteomes" id="UP001595191"/>
    </source>
</evidence>
<accession>A0ACC7LKF3</accession>
<dbReference type="EMBL" id="JBHFPV010000002">
    <property type="protein sequence ID" value="MFH6603706.1"/>
    <property type="molecule type" value="Genomic_DNA"/>
</dbReference>